<comment type="caution">
    <text evidence="1">The sequence shown here is derived from an EMBL/GenBank/DDBJ whole genome shotgun (WGS) entry which is preliminary data.</text>
</comment>
<sequence length="444" mass="50178">MGEDGLYSIHIVDGCVNKTSGFIERMMPGCKFHSVPWMKDESIQLLGCAGGPLHSRQCDTADEGMLADFVENPMGTIGGFAALLGPYERYHERQGEMYVLTANHVVEQLIPNVEYISWSKEDQSDKHVIGREVPYKIPLRMDSDSDEEGIDNWKDVTCQKEDEKMLENCVIHAVMNDKDEEEQQYDIACIRVDDQHDPANTKIKNEQCENMKHQYKDCDDCCNKGGWWSKDPKAGSNVVKLGLSLNQAKGNILKVDAGGEIKVGNKTAWVENMVAISSEKPDADTAYTQPGDSGTIVCDTKELQWLECYPNCFMIFAGWDKANIYNAWNKPVSLAFSLPDALEMLAEQVKGNDEESKKKFKLSCCKKVFEQIQEEEEEKRQKEMAECPKEEVEYLSGEVECSYQECSNEEIESSKEKGECPIEANCSKQEPEYCRGCIRANCLM</sequence>
<name>A0A8J1UH19_OWEFU</name>
<dbReference type="Proteomes" id="UP000749559">
    <property type="component" value="Unassembled WGS sequence"/>
</dbReference>
<organism evidence="1 2">
    <name type="scientific">Owenia fusiformis</name>
    <name type="common">Polychaete worm</name>
    <dbReference type="NCBI Taxonomy" id="6347"/>
    <lineage>
        <taxon>Eukaryota</taxon>
        <taxon>Metazoa</taxon>
        <taxon>Spiralia</taxon>
        <taxon>Lophotrochozoa</taxon>
        <taxon>Annelida</taxon>
        <taxon>Polychaeta</taxon>
        <taxon>Sedentaria</taxon>
        <taxon>Canalipalpata</taxon>
        <taxon>Sabellida</taxon>
        <taxon>Oweniida</taxon>
        <taxon>Oweniidae</taxon>
        <taxon>Owenia</taxon>
    </lineage>
</organism>
<evidence type="ECO:0000313" key="2">
    <source>
        <dbReference type="Proteomes" id="UP000749559"/>
    </source>
</evidence>
<accession>A0A8J1UH19</accession>
<reference evidence="1" key="1">
    <citation type="submission" date="2022-03" db="EMBL/GenBank/DDBJ databases">
        <authorList>
            <person name="Martin C."/>
        </authorList>
    </citation>
    <scope>NUCLEOTIDE SEQUENCE</scope>
</reference>
<evidence type="ECO:0000313" key="1">
    <source>
        <dbReference type="EMBL" id="CAH1781519.1"/>
    </source>
</evidence>
<proteinExistence type="predicted"/>
<gene>
    <name evidence="1" type="ORF">OFUS_LOCUS8090</name>
</gene>
<protein>
    <submittedName>
        <fullName evidence="1">Uncharacterized protein</fullName>
    </submittedName>
</protein>
<dbReference type="EMBL" id="CAIIXF020000004">
    <property type="protein sequence ID" value="CAH1781519.1"/>
    <property type="molecule type" value="Genomic_DNA"/>
</dbReference>
<keyword evidence="2" id="KW-1185">Reference proteome</keyword>
<dbReference type="AlphaFoldDB" id="A0A8J1UH19"/>